<accession>A0A176YFS2</accession>
<name>A0A176YFS2_9BRAD</name>
<gene>
    <name evidence="1" type="ORF">AYJ54_00825</name>
</gene>
<organism evidence="1 2">
    <name type="scientific">Bradyrhizobium centrolobii</name>
    <dbReference type="NCBI Taxonomy" id="1505087"/>
    <lineage>
        <taxon>Bacteria</taxon>
        <taxon>Pseudomonadati</taxon>
        <taxon>Pseudomonadota</taxon>
        <taxon>Alphaproteobacteria</taxon>
        <taxon>Hyphomicrobiales</taxon>
        <taxon>Nitrobacteraceae</taxon>
        <taxon>Bradyrhizobium</taxon>
    </lineage>
</organism>
<dbReference type="EMBL" id="LUUB01000079">
    <property type="protein sequence ID" value="OAF05482.1"/>
    <property type="molecule type" value="Genomic_DNA"/>
</dbReference>
<protein>
    <recommendedName>
        <fullName evidence="3">HicA protein</fullName>
    </recommendedName>
</protein>
<dbReference type="SUPFAM" id="SSF54786">
    <property type="entry name" value="YcfA/nrd intein domain"/>
    <property type="match status" value="1"/>
</dbReference>
<evidence type="ECO:0000313" key="2">
    <source>
        <dbReference type="Proteomes" id="UP000076959"/>
    </source>
</evidence>
<keyword evidence="2" id="KW-1185">Reference proteome</keyword>
<dbReference type="STRING" id="1505087.AYJ54_00825"/>
<sequence length="73" mass="8533">MKRNPQGDWTIKDVETVCAQHGVSCKPPTGGGSHYKVFHPRIDHIQTIPFKRPIKPVYIRRLVRFLEVVRRIK</sequence>
<reference evidence="1 2" key="1">
    <citation type="submission" date="2016-03" db="EMBL/GenBank/DDBJ databases">
        <title>Draft Genome Sequence of the Strain BR 10245 (Bradyrhizobium sp.) isolated from nodules of Centrolobium paraense.</title>
        <authorList>
            <person name="Simoes-Araujo J.L.Sr."/>
            <person name="Barauna A.C."/>
            <person name="Silva K."/>
            <person name="Zilli J.E."/>
        </authorList>
    </citation>
    <scope>NUCLEOTIDE SEQUENCE [LARGE SCALE GENOMIC DNA]</scope>
    <source>
        <strain evidence="1 2">BR 10245</strain>
    </source>
</reference>
<dbReference type="Proteomes" id="UP000076959">
    <property type="component" value="Unassembled WGS sequence"/>
</dbReference>
<evidence type="ECO:0008006" key="3">
    <source>
        <dbReference type="Google" id="ProtNLM"/>
    </source>
</evidence>
<proteinExistence type="predicted"/>
<dbReference type="AlphaFoldDB" id="A0A176YFS2"/>
<comment type="caution">
    <text evidence="1">The sequence shown here is derived from an EMBL/GenBank/DDBJ whole genome shotgun (WGS) entry which is preliminary data.</text>
</comment>
<evidence type="ECO:0000313" key="1">
    <source>
        <dbReference type="EMBL" id="OAF05482.1"/>
    </source>
</evidence>